<sequence>MDTHDADKYLSDLYTNSKGEAALEVGVDPGLPVNEYIQIPRVDIGAVPNYEHAKGLLEYAGKPGWVTS</sequence>
<dbReference type="Proteomes" id="UP000682733">
    <property type="component" value="Unassembled WGS sequence"/>
</dbReference>
<evidence type="ECO:0000313" key="3">
    <source>
        <dbReference type="Proteomes" id="UP000682733"/>
    </source>
</evidence>
<gene>
    <name evidence="1" type="ORF">OVA965_LOCUS35637</name>
    <name evidence="2" type="ORF">TMI583_LOCUS36607</name>
</gene>
<dbReference type="EMBL" id="CAJOBA010053180">
    <property type="protein sequence ID" value="CAF4262455.1"/>
    <property type="molecule type" value="Genomic_DNA"/>
</dbReference>
<feature type="non-terminal residue" evidence="2">
    <location>
        <position position="68"/>
    </location>
</feature>
<dbReference type="Proteomes" id="UP000677228">
    <property type="component" value="Unassembled WGS sequence"/>
</dbReference>
<name>A0A8S2T2Y1_9BILA</name>
<dbReference type="AlphaFoldDB" id="A0A8S2T2Y1"/>
<accession>A0A8S2T2Y1</accession>
<evidence type="ECO:0000313" key="1">
    <source>
        <dbReference type="EMBL" id="CAF1470504.1"/>
    </source>
</evidence>
<comment type="caution">
    <text evidence="2">The sequence shown here is derived from an EMBL/GenBank/DDBJ whole genome shotgun (WGS) entry which is preliminary data.</text>
</comment>
<protein>
    <submittedName>
        <fullName evidence="2">Uncharacterized protein</fullName>
    </submittedName>
</protein>
<evidence type="ECO:0000313" key="2">
    <source>
        <dbReference type="EMBL" id="CAF4262455.1"/>
    </source>
</evidence>
<dbReference type="EMBL" id="CAJNOK010031296">
    <property type="protein sequence ID" value="CAF1470504.1"/>
    <property type="molecule type" value="Genomic_DNA"/>
</dbReference>
<proteinExistence type="predicted"/>
<organism evidence="2 3">
    <name type="scientific">Didymodactylos carnosus</name>
    <dbReference type="NCBI Taxonomy" id="1234261"/>
    <lineage>
        <taxon>Eukaryota</taxon>
        <taxon>Metazoa</taxon>
        <taxon>Spiralia</taxon>
        <taxon>Gnathifera</taxon>
        <taxon>Rotifera</taxon>
        <taxon>Eurotatoria</taxon>
        <taxon>Bdelloidea</taxon>
        <taxon>Philodinida</taxon>
        <taxon>Philodinidae</taxon>
        <taxon>Didymodactylos</taxon>
    </lineage>
</organism>
<reference evidence="2" key="1">
    <citation type="submission" date="2021-02" db="EMBL/GenBank/DDBJ databases">
        <authorList>
            <person name="Nowell W R."/>
        </authorList>
    </citation>
    <scope>NUCLEOTIDE SEQUENCE</scope>
</reference>